<sequence>MKSHQMRRFYSSLPTSPKPLQSKFACIVKQEILKQKLRCLPLLSHVRDYFNCDIHVFYVTCNLMSDEI</sequence>
<protein>
    <submittedName>
        <fullName evidence="1">CLUMA_CG016915, isoform A</fullName>
    </submittedName>
</protein>
<keyword evidence="2" id="KW-1185">Reference proteome</keyword>
<proteinExistence type="predicted"/>
<evidence type="ECO:0000313" key="2">
    <source>
        <dbReference type="Proteomes" id="UP000183832"/>
    </source>
</evidence>
<dbReference type="AlphaFoldDB" id="A0A1J1IV43"/>
<dbReference type="Proteomes" id="UP000183832">
    <property type="component" value="Unassembled WGS sequence"/>
</dbReference>
<gene>
    <name evidence="1" type="ORF">CLUMA_CG016915</name>
</gene>
<organism evidence="1 2">
    <name type="scientific">Clunio marinus</name>
    <dbReference type="NCBI Taxonomy" id="568069"/>
    <lineage>
        <taxon>Eukaryota</taxon>
        <taxon>Metazoa</taxon>
        <taxon>Ecdysozoa</taxon>
        <taxon>Arthropoda</taxon>
        <taxon>Hexapoda</taxon>
        <taxon>Insecta</taxon>
        <taxon>Pterygota</taxon>
        <taxon>Neoptera</taxon>
        <taxon>Endopterygota</taxon>
        <taxon>Diptera</taxon>
        <taxon>Nematocera</taxon>
        <taxon>Chironomoidea</taxon>
        <taxon>Chironomidae</taxon>
        <taxon>Clunio</taxon>
    </lineage>
</organism>
<reference evidence="1 2" key="1">
    <citation type="submission" date="2015-04" db="EMBL/GenBank/DDBJ databases">
        <authorList>
            <person name="Syromyatnikov M.Y."/>
            <person name="Popov V.N."/>
        </authorList>
    </citation>
    <scope>NUCLEOTIDE SEQUENCE [LARGE SCALE GENOMIC DNA]</scope>
</reference>
<accession>A0A1J1IV43</accession>
<name>A0A1J1IV43_9DIPT</name>
<evidence type="ECO:0000313" key="1">
    <source>
        <dbReference type="EMBL" id="CRL03006.1"/>
    </source>
</evidence>
<dbReference type="EMBL" id="CVRI01000059">
    <property type="protein sequence ID" value="CRL03006.1"/>
    <property type="molecule type" value="Genomic_DNA"/>
</dbReference>